<dbReference type="GO" id="GO:0016787">
    <property type="term" value="F:hydrolase activity"/>
    <property type="evidence" value="ECO:0007669"/>
    <property type="project" value="InterPro"/>
</dbReference>
<dbReference type="PANTHER" id="PTHR37844:SF2">
    <property type="entry name" value="SER_THR PROTEIN PHOSPHATASE SUPERFAMILY (AFU_ORTHOLOGUE AFUA_1G14840)"/>
    <property type="match status" value="1"/>
</dbReference>
<gene>
    <name evidence="2" type="ORF">UVI_02064290</name>
</gene>
<comment type="caution">
    <text evidence="2">The sequence shown here is derived from an EMBL/GenBank/DDBJ whole genome shotgun (WGS) entry which is preliminary data.</text>
</comment>
<evidence type="ECO:0000313" key="2">
    <source>
        <dbReference type="EMBL" id="GAO18652.1"/>
    </source>
</evidence>
<dbReference type="PANTHER" id="PTHR37844">
    <property type="entry name" value="SER/THR PROTEIN PHOSPHATASE SUPERFAMILY (AFU_ORTHOLOGUE AFUA_1G14840)"/>
    <property type="match status" value="1"/>
</dbReference>
<name>A0A1B5L7Y2_USTVR</name>
<dbReference type="InterPro" id="IPR004843">
    <property type="entry name" value="Calcineurin-like_PHP"/>
</dbReference>
<proteinExistence type="predicted"/>
<evidence type="ECO:0000259" key="1">
    <source>
        <dbReference type="Pfam" id="PF00149"/>
    </source>
</evidence>
<feature type="domain" description="Calcineurin-like phosphoesterase" evidence="1">
    <location>
        <begin position="5"/>
        <end position="230"/>
    </location>
</feature>
<protein>
    <recommendedName>
        <fullName evidence="1">Calcineurin-like phosphoesterase domain-containing protein</fullName>
    </recommendedName>
</protein>
<accession>A0A1B5L7Y2</accession>
<dbReference type="SUPFAM" id="SSF56300">
    <property type="entry name" value="Metallo-dependent phosphatases"/>
    <property type="match status" value="1"/>
</dbReference>
<dbReference type="InterPro" id="IPR029052">
    <property type="entry name" value="Metallo-depent_PP-like"/>
</dbReference>
<evidence type="ECO:0000313" key="3">
    <source>
        <dbReference type="Proteomes" id="UP000054053"/>
    </source>
</evidence>
<dbReference type="EMBL" id="BBTG02000113">
    <property type="protein sequence ID" value="GAO18652.1"/>
    <property type="molecule type" value="Genomic_DNA"/>
</dbReference>
<dbReference type="Proteomes" id="UP000054053">
    <property type="component" value="Unassembled WGS sequence"/>
</dbReference>
<dbReference type="AlphaFoldDB" id="A0A1B5L7Y2"/>
<organism evidence="2 3">
    <name type="scientific">Ustilaginoidea virens</name>
    <name type="common">Rice false smut fungus</name>
    <name type="synonym">Villosiclava virens</name>
    <dbReference type="NCBI Taxonomy" id="1159556"/>
    <lineage>
        <taxon>Eukaryota</taxon>
        <taxon>Fungi</taxon>
        <taxon>Dikarya</taxon>
        <taxon>Ascomycota</taxon>
        <taxon>Pezizomycotina</taxon>
        <taxon>Sordariomycetes</taxon>
        <taxon>Hypocreomycetidae</taxon>
        <taxon>Hypocreales</taxon>
        <taxon>Clavicipitaceae</taxon>
        <taxon>Ustilaginoidea</taxon>
    </lineage>
</organism>
<dbReference type="Gene3D" id="3.60.21.10">
    <property type="match status" value="1"/>
</dbReference>
<sequence>MDIHIQILSDLHLESPKAYDLYEIPPEAPYLALLGDIGNVVAHKDEILAFLTRHLRQFKAILFVPGNHEAYHSSWEETVAVLSAFEEQLGRDSSLGRFAVLDRGTFRPPGSDTVILGCSLFSHVPQESQMAVEMGLSDFFHIRDWTVVDHNDAHRRDLAWLNGEVAKLEDDHDTTKIVILTHWSPCRLPGAVDPKHMRSPITSGFSTNLVNERCYSSVKVKLWAFGHTHYNCDIETERDGGAGMLRLLANQRGYYFAQADGFDVGKTIRL</sequence>
<reference evidence="3" key="1">
    <citation type="journal article" date="2016" name="Genome Announc.">
        <title>Genome sequence of Ustilaginoidea virens IPU010, a rice pathogenic fungus causing false smut.</title>
        <authorList>
            <person name="Kumagai T."/>
            <person name="Ishii T."/>
            <person name="Terai G."/>
            <person name="Umemura M."/>
            <person name="Machida M."/>
            <person name="Asai K."/>
        </authorList>
    </citation>
    <scope>NUCLEOTIDE SEQUENCE [LARGE SCALE GENOMIC DNA]</scope>
    <source>
        <strain evidence="3">IPU010</strain>
    </source>
</reference>
<dbReference type="Pfam" id="PF00149">
    <property type="entry name" value="Metallophos"/>
    <property type="match status" value="1"/>
</dbReference>